<dbReference type="EMBL" id="AK416878">
    <property type="protein sequence ID" value="BAN20093.1"/>
    <property type="molecule type" value="mRNA"/>
</dbReference>
<keyword evidence="1" id="KW-0732">Signal</keyword>
<name>R4WCH6_RIPPE</name>
<dbReference type="AlphaFoldDB" id="R4WCH6"/>
<dbReference type="Gene3D" id="3.15.10.50">
    <property type="match status" value="1"/>
</dbReference>
<feature type="signal peptide" evidence="1">
    <location>
        <begin position="1"/>
        <end position="19"/>
    </location>
</feature>
<evidence type="ECO:0000256" key="1">
    <source>
        <dbReference type="SAM" id="SignalP"/>
    </source>
</evidence>
<feature type="chain" id="PRO_5004372105" evidence="1">
    <location>
        <begin position="20"/>
        <end position="222"/>
    </location>
</feature>
<sequence>MKAILAVVVILGFLATGRADLTVINEAVDKLLVETREVLLRNGSDTLHLEEFQDQFTYRWHFIKVKSYLHCWDGWLKNTSTIQRTGDVVMDNSTSQMTLIVPLNLTDFQFHFNSCRVDIKHLVRKTDQVTAKIGKNALEAKVTLNLSDNNKNCTATLDQLKFTKMAKIEFHSAHMIEDALDRILPFITKHITSQLTSLMTHYLNDLVKEYVPNATFCYDNKK</sequence>
<dbReference type="Pfam" id="PF16984">
    <property type="entry name" value="Grp7_allergen"/>
    <property type="match status" value="1"/>
</dbReference>
<evidence type="ECO:0000313" key="2">
    <source>
        <dbReference type="EMBL" id="BAN20093.1"/>
    </source>
</evidence>
<protein>
    <submittedName>
        <fullName evidence="2">Uncharacterized protein</fullName>
    </submittedName>
</protein>
<dbReference type="InterPro" id="IPR020234">
    <property type="entry name" value="Mite_allergen_group-7"/>
</dbReference>
<dbReference type="InterPro" id="IPR038602">
    <property type="entry name" value="Mite_allergen_7_sf"/>
</dbReference>
<reference evidence="2" key="1">
    <citation type="journal article" date="2013" name="PLoS ONE">
        <title>Gene expression in gut symbiotic organ of stinkbug affected by extracellular bacterial symbiont.</title>
        <authorList>
            <person name="Futahashi R."/>
            <person name="Tanaka K."/>
            <person name="Tanahashi M."/>
            <person name="Nikoh N."/>
            <person name="Kikuchi Y."/>
            <person name="Lee B.L."/>
            <person name="Fukatsu T."/>
        </authorList>
    </citation>
    <scope>NUCLEOTIDE SEQUENCE</scope>
    <source>
        <tissue evidence="2">Midgut</tissue>
    </source>
</reference>
<proteinExistence type="evidence at transcript level"/>
<organism evidence="2">
    <name type="scientific">Riptortus pedestris</name>
    <name type="common">Bean bug</name>
    <dbReference type="NCBI Taxonomy" id="329032"/>
    <lineage>
        <taxon>Eukaryota</taxon>
        <taxon>Metazoa</taxon>
        <taxon>Ecdysozoa</taxon>
        <taxon>Arthropoda</taxon>
        <taxon>Hexapoda</taxon>
        <taxon>Insecta</taxon>
        <taxon>Pterygota</taxon>
        <taxon>Neoptera</taxon>
        <taxon>Paraneoptera</taxon>
        <taxon>Hemiptera</taxon>
        <taxon>Heteroptera</taxon>
        <taxon>Panheteroptera</taxon>
        <taxon>Pentatomomorpha</taxon>
        <taxon>Coreoidea</taxon>
        <taxon>Alydidae</taxon>
        <taxon>Riptortus</taxon>
    </lineage>
</organism>
<accession>R4WCH6</accession>